<sequence>MQRTLIRRAQYGLQSDGARGLQPWRKRVTDYQSFKSQYGPDYKIGYHMAGVDRSSIVWYGYLAAGMGGAAGIFALFFFDGVPRVQQDILQKVPFIGDFYKHEVPPEDNPF</sequence>
<evidence type="ECO:0000313" key="3">
    <source>
        <dbReference type="Proteomes" id="UP000308549"/>
    </source>
</evidence>
<protein>
    <recommendedName>
        <fullName evidence="4">Cytochrome b-c1 complex subunit 10</fullName>
    </recommendedName>
</protein>
<dbReference type="GO" id="GO:0005739">
    <property type="term" value="C:mitochondrion"/>
    <property type="evidence" value="ECO:0007669"/>
    <property type="project" value="GOC"/>
</dbReference>
<dbReference type="EMBL" id="NAJL01000034">
    <property type="protein sequence ID" value="TKA25542.1"/>
    <property type="molecule type" value="Genomic_DNA"/>
</dbReference>
<feature type="transmembrane region" description="Helical" evidence="1">
    <location>
        <begin position="56"/>
        <end position="78"/>
    </location>
</feature>
<keyword evidence="1" id="KW-1133">Transmembrane helix</keyword>
<dbReference type="GO" id="GO:0006122">
    <property type="term" value="P:mitochondrial electron transport, ubiquinol to cytochrome c"/>
    <property type="evidence" value="ECO:0007669"/>
    <property type="project" value="InterPro"/>
</dbReference>
<keyword evidence="1" id="KW-0472">Membrane</keyword>
<dbReference type="PANTHER" id="PTHR28254:SF1">
    <property type="entry name" value="CYTOCHROME B-C1 COMPLEX SUBUNIT 10, MITOCHONDRIAL"/>
    <property type="match status" value="1"/>
</dbReference>
<dbReference type="PANTHER" id="PTHR28254">
    <property type="entry name" value="CYTOCHROME B-C1 COMPLEX SUBUNIT 10"/>
    <property type="match status" value="1"/>
</dbReference>
<dbReference type="AlphaFoldDB" id="A0A4U0TUB7"/>
<accession>A0A4U0TUB7</accession>
<comment type="caution">
    <text evidence="2">The sequence shown here is derived from an EMBL/GenBank/DDBJ whole genome shotgun (WGS) entry which is preliminary data.</text>
</comment>
<organism evidence="2 3">
    <name type="scientific">Salinomyces thailandicus</name>
    <dbReference type="NCBI Taxonomy" id="706561"/>
    <lineage>
        <taxon>Eukaryota</taxon>
        <taxon>Fungi</taxon>
        <taxon>Dikarya</taxon>
        <taxon>Ascomycota</taxon>
        <taxon>Pezizomycotina</taxon>
        <taxon>Dothideomycetes</taxon>
        <taxon>Dothideomycetidae</taxon>
        <taxon>Mycosphaerellales</taxon>
        <taxon>Teratosphaeriaceae</taxon>
        <taxon>Salinomyces</taxon>
    </lineage>
</organism>
<dbReference type="Proteomes" id="UP000308549">
    <property type="component" value="Unassembled WGS sequence"/>
</dbReference>
<name>A0A4U0TUB7_9PEZI</name>
<keyword evidence="1" id="KW-0812">Transmembrane</keyword>
<evidence type="ECO:0000256" key="1">
    <source>
        <dbReference type="SAM" id="Phobius"/>
    </source>
</evidence>
<evidence type="ECO:0000313" key="2">
    <source>
        <dbReference type="EMBL" id="TKA25542.1"/>
    </source>
</evidence>
<keyword evidence="3" id="KW-1185">Reference proteome</keyword>
<evidence type="ECO:0008006" key="4">
    <source>
        <dbReference type="Google" id="ProtNLM"/>
    </source>
</evidence>
<dbReference type="InterPro" id="IPR019182">
    <property type="entry name" value="Cytochrome_b-c1_su10_fun"/>
</dbReference>
<dbReference type="OrthoDB" id="2391627at2759"/>
<reference evidence="2 3" key="1">
    <citation type="submission" date="2017-03" db="EMBL/GenBank/DDBJ databases">
        <title>Genomes of endolithic fungi from Antarctica.</title>
        <authorList>
            <person name="Coleine C."/>
            <person name="Masonjones S."/>
            <person name="Stajich J.E."/>
        </authorList>
    </citation>
    <scope>NUCLEOTIDE SEQUENCE [LARGE SCALE GENOMIC DNA]</scope>
    <source>
        <strain evidence="2 3">CCFEE 6315</strain>
    </source>
</reference>
<gene>
    <name evidence="2" type="ORF">B0A50_05403</name>
</gene>
<dbReference type="Pfam" id="PF09796">
    <property type="entry name" value="QCR10"/>
    <property type="match status" value="1"/>
</dbReference>
<proteinExistence type="predicted"/>